<dbReference type="InterPro" id="IPR031311">
    <property type="entry name" value="CHIT_BIND_RR_consensus"/>
</dbReference>
<dbReference type="PROSITE" id="PS00233">
    <property type="entry name" value="CHIT_BIND_RR_1"/>
    <property type="match status" value="1"/>
</dbReference>
<evidence type="ECO:0000256" key="3">
    <source>
        <dbReference type="SAM" id="MobiDB-lite"/>
    </source>
</evidence>
<dbReference type="GO" id="GO:0062129">
    <property type="term" value="C:chitin-based extracellular matrix"/>
    <property type="evidence" value="ECO:0007669"/>
    <property type="project" value="TreeGrafter"/>
</dbReference>
<keyword evidence="4" id="KW-0732">Signal</keyword>
<proteinExistence type="predicted"/>
<accession>A0A6J1MJT3</accession>
<feature type="chain" id="PRO_5027015848" evidence="4">
    <location>
        <begin position="19"/>
        <end position="135"/>
    </location>
</feature>
<dbReference type="OrthoDB" id="6436213at2759"/>
<dbReference type="PRINTS" id="PR00947">
    <property type="entry name" value="CUTICLE"/>
</dbReference>
<evidence type="ECO:0000256" key="4">
    <source>
        <dbReference type="SAM" id="SignalP"/>
    </source>
</evidence>
<keyword evidence="1 2" id="KW-0193">Cuticle</keyword>
<reference evidence="6" key="1">
    <citation type="submission" date="2025-08" db="UniProtKB">
        <authorList>
            <consortium name="RefSeq"/>
        </authorList>
    </citation>
    <scope>IDENTIFICATION</scope>
    <source>
        <strain evidence="6">15085-1641.00</strain>
        <tissue evidence="6">Whole body</tissue>
    </source>
</reference>
<feature type="signal peptide" evidence="4">
    <location>
        <begin position="1"/>
        <end position="18"/>
    </location>
</feature>
<evidence type="ECO:0000313" key="5">
    <source>
        <dbReference type="Proteomes" id="UP000504633"/>
    </source>
</evidence>
<dbReference type="GeneID" id="111605221"/>
<protein>
    <submittedName>
        <fullName evidence="6">Larval cuticle protein 65Ag1</fullName>
    </submittedName>
</protein>
<dbReference type="PROSITE" id="PS51155">
    <property type="entry name" value="CHIT_BIND_RR_2"/>
    <property type="match status" value="1"/>
</dbReference>
<dbReference type="AlphaFoldDB" id="A0A6J1MJT3"/>
<sequence>MFKFLPLFVLAVAAVAHALPVSEKDEVVPILNSVVNKNDDGSYKASYESGDGTLRDEEATVINAGTPEESLEVKGSYKYINEDGETVEVFYTAGVNGFVPYGSVVNPEITAVAQAAKDLPSNQDSEPEPKAKTYA</sequence>
<dbReference type="KEGG" id="dhe:111605221"/>
<evidence type="ECO:0000256" key="2">
    <source>
        <dbReference type="PROSITE-ProRule" id="PRU00497"/>
    </source>
</evidence>
<feature type="region of interest" description="Disordered" evidence="3">
    <location>
        <begin position="116"/>
        <end position="135"/>
    </location>
</feature>
<dbReference type="GO" id="GO:0008010">
    <property type="term" value="F:structural constituent of chitin-based larval cuticle"/>
    <property type="evidence" value="ECO:0007669"/>
    <property type="project" value="TreeGrafter"/>
</dbReference>
<dbReference type="RefSeq" id="XP_023179412.2">
    <property type="nucleotide sequence ID" value="XM_023323644.2"/>
</dbReference>
<name>A0A6J1MJT3_DROHY</name>
<dbReference type="Proteomes" id="UP000504633">
    <property type="component" value="Unplaced"/>
</dbReference>
<dbReference type="Pfam" id="PF00379">
    <property type="entry name" value="Chitin_bind_4"/>
    <property type="match status" value="1"/>
</dbReference>
<dbReference type="InterPro" id="IPR050468">
    <property type="entry name" value="Cuticle_Struct_Prot"/>
</dbReference>
<evidence type="ECO:0000313" key="6">
    <source>
        <dbReference type="RefSeq" id="XP_023179412.2"/>
    </source>
</evidence>
<keyword evidence="5" id="KW-1185">Reference proteome</keyword>
<organism evidence="5 6">
    <name type="scientific">Drosophila hydei</name>
    <name type="common">Fruit fly</name>
    <dbReference type="NCBI Taxonomy" id="7224"/>
    <lineage>
        <taxon>Eukaryota</taxon>
        <taxon>Metazoa</taxon>
        <taxon>Ecdysozoa</taxon>
        <taxon>Arthropoda</taxon>
        <taxon>Hexapoda</taxon>
        <taxon>Insecta</taxon>
        <taxon>Pterygota</taxon>
        <taxon>Neoptera</taxon>
        <taxon>Endopterygota</taxon>
        <taxon>Diptera</taxon>
        <taxon>Brachycera</taxon>
        <taxon>Muscomorpha</taxon>
        <taxon>Ephydroidea</taxon>
        <taxon>Drosophilidae</taxon>
        <taxon>Drosophila</taxon>
    </lineage>
</organism>
<dbReference type="PANTHER" id="PTHR10380">
    <property type="entry name" value="CUTICLE PROTEIN"/>
    <property type="match status" value="1"/>
</dbReference>
<dbReference type="OMA" id="VNGFVPY"/>
<dbReference type="InterPro" id="IPR000618">
    <property type="entry name" value="Insect_cuticle"/>
</dbReference>
<dbReference type="CTD" id="36191"/>
<dbReference type="PANTHER" id="PTHR10380:SF233">
    <property type="entry name" value="CUTICULAR PROTEIN 47EB-RELATED"/>
    <property type="match status" value="1"/>
</dbReference>
<evidence type="ECO:0000256" key="1">
    <source>
        <dbReference type="ARBA" id="ARBA00022460"/>
    </source>
</evidence>
<gene>
    <name evidence="6" type="primary">LOC111605221</name>
</gene>